<sequence length="202" mass="23467">MARKARRFVRQTGQRPYRKLFLIAAEGAKTEPQYFSMFNSPHATIQVNCLKCGHDSAPPQVLKRMTTWLKKNGLKDSDEAWLVVDKDQWTDAQLKELLTWSQSKENYGFALSNPKFEYWLLLHFEEGKGVDTARKCSERLRRYLKNYDKGIDLRKFTQDSISKAVHQARLRDTPPCTGWPKSFGTTVYRLVEQFIAPEAGCR</sequence>
<dbReference type="KEGG" id="eaj:Q3M24_02605"/>
<accession>A0AAU8LXN0</accession>
<protein>
    <submittedName>
        <fullName evidence="1">RloB family protein</fullName>
    </submittedName>
</protein>
<dbReference type="Pfam" id="PF13707">
    <property type="entry name" value="RloB"/>
    <property type="match status" value="1"/>
</dbReference>
<evidence type="ECO:0000313" key="1">
    <source>
        <dbReference type="EMBL" id="XCN73663.1"/>
    </source>
</evidence>
<organism evidence="1">
    <name type="scientific">Candidatus Electrothrix aestuarii</name>
    <dbReference type="NCBI Taxonomy" id="3062594"/>
    <lineage>
        <taxon>Bacteria</taxon>
        <taxon>Pseudomonadati</taxon>
        <taxon>Thermodesulfobacteriota</taxon>
        <taxon>Desulfobulbia</taxon>
        <taxon>Desulfobulbales</taxon>
        <taxon>Desulfobulbaceae</taxon>
        <taxon>Candidatus Electrothrix</taxon>
    </lineage>
</organism>
<gene>
    <name evidence="1" type="ORF">Q3M24_02605</name>
</gene>
<name>A0AAU8LXN0_9BACT</name>
<dbReference type="EMBL" id="CP159373">
    <property type="protein sequence ID" value="XCN73663.1"/>
    <property type="molecule type" value="Genomic_DNA"/>
</dbReference>
<proteinExistence type="predicted"/>
<dbReference type="InterPro" id="IPR025591">
    <property type="entry name" value="RloB"/>
</dbReference>
<dbReference type="AlphaFoldDB" id="A0AAU8LXN0"/>
<reference evidence="1" key="1">
    <citation type="journal article" date="2024" name="Syst. Appl. Microbiol.">
        <title>First single-strain enrichments of Electrothrix cable bacteria, description of E. aestuarii sp. nov. and E. rattekaaiensis sp. nov., and proposal of a cable bacteria taxonomy following the rules of the SeqCode.</title>
        <authorList>
            <person name="Plum-Jensen L.E."/>
            <person name="Schramm A."/>
            <person name="Marshall I.P.G."/>
        </authorList>
    </citation>
    <scope>NUCLEOTIDE SEQUENCE</scope>
    <source>
        <strain evidence="1">Rat1</strain>
    </source>
</reference>
<reference evidence="1" key="2">
    <citation type="submission" date="2024-06" db="EMBL/GenBank/DDBJ databases">
        <authorList>
            <person name="Plum-Jensen L.E."/>
            <person name="Schramm A."/>
            <person name="Marshall I.P.G."/>
        </authorList>
    </citation>
    <scope>NUCLEOTIDE SEQUENCE</scope>
    <source>
        <strain evidence="1">Rat1</strain>
    </source>
</reference>